<organism evidence="1">
    <name type="scientific">Mycobacterium avium subsp. hominissuis</name>
    <dbReference type="NCBI Taxonomy" id="439334"/>
    <lineage>
        <taxon>Bacteria</taxon>
        <taxon>Bacillati</taxon>
        <taxon>Actinomycetota</taxon>
        <taxon>Actinomycetes</taxon>
        <taxon>Mycobacteriales</taxon>
        <taxon>Mycobacteriaceae</taxon>
        <taxon>Mycobacterium</taxon>
        <taxon>Mycobacterium avium complex (MAC)</taxon>
    </lineage>
</organism>
<proteinExistence type="predicted"/>
<sequence length="160" mass="17658">MPLWVDPDVHVAECQRFDSYVVEGPKAEDCDFFTGAIGEDGYGRFFIYRGGTGICVRPHRYALARWLTVPLGPDELGLHECDMPLCVKVCAPGAVRQHVVVGSQCDNMRRMARMRRGGGRTAIPSDGLQACRDRSVVLRERGWNRAAVEAAVLGGIPTLR</sequence>
<protein>
    <submittedName>
        <fullName evidence="1">Uncharacterized protein</fullName>
    </submittedName>
</protein>
<dbReference type="EMBL" id="KM105871">
    <property type="protein sequence ID" value="AIL92408.1"/>
    <property type="molecule type" value="Genomic_DNA"/>
</dbReference>
<evidence type="ECO:0000313" key="1">
    <source>
        <dbReference type="EMBL" id="AIL92408.1"/>
    </source>
</evidence>
<accession>A0A088DKE1</accession>
<dbReference type="AlphaFoldDB" id="A0A088DKE1"/>
<reference evidence="1" key="1">
    <citation type="journal article" date="2014" name="FEBS Lett.">
        <title>Identification and comparative analysis of a genomic island in Mycobacterium avium subsp. hominissuis.</title>
        <authorList>
            <person name="Lahiri A."/>
            <person name="Sanchini A."/>
            <person name="Semmler T."/>
            <person name="Schafer H."/>
            <person name="Lewin A."/>
        </authorList>
    </citation>
    <scope>NUCLEOTIDE SEQUENCE</scope>
    <source>
        <strain evidence="1">2721</strain>
    </source>
</reference>
<name>A0A088DKE1_MYCAV</name>